<gene>
    <name evidence="5" type="ORF">BGZ65_007869</name>
</gene>
<dbReference type="InterPro" id="IPR036612">
    <property type="entry name" value="KH_dom_type_1_sf"/>
</dbReference>
<organism evidence="5 6">
    <name type="scientific">Modicella reniformis</name>
    <dbReference type="NCBI Taxonomy" id="1440133"/>
    <lineage>
        <taxon>Eukaryota</taxon>
        <taxon>Fungi</taxon>
        <taxon>Fungi incertae sedis</taxon>
        <taxon>Mucoromycota</taxon>
        <taxon>Mortierellomycotina</taxon>
        <taxon>Mortierellomycetes</taxon>
        <taxon>Mortierellales</taxon>
        <taxon>Mortierellaceae</taxon>
        <taxon>Modicella</taxon>
    </lineage>
</organism>
<feature type="compositionally biased region" description="Low complexity" evidence="2">
    <location>
        <begin position="97"/>
        <end position="106"/>
    </location>
</feature>
<dbReference type="FunFam" id="3.30.1370.10:FF:000037">
    <property type="entry name" value="KH domain protein"/>
    <property type="match status" value="1"/>
</dbReference>
<dbReference type="Pfam" id="PF22675">
    <property type="entry name" value="KH-I_KHDC4-BBP"/>
    <property type="match status" value="1"/>
</dbReference>
<dbReference type="PANTHER" id="PTHR15744:SF0">
    <property type="entry name" value="KH HOMOLOGY DOMAIN-CONTAINING PROTEIN 4"/>
    <property type="match status" value="1"/>
</dbReference>
<dbReference type="AlphaFoldDB" id="A0A9P6LX04"/>
<evidence type="ECO:0000259" key="3">
    <source>
        <dbReference type="Pfam" id="PF22675"/>
    </source>
</evidence>
<dbReference type="Proteomes" id="UP000749646">
    <property type="component" value="Unassembled WGS sequence"/>
</dbReference>
<dbReference type="InterPro" id="IPR055256">
    <property type="entry name" value="KH_1_KHDC4/BBP-like"/>
</dbReference>
<comment type="caution">
    <text evidence="5">The sequence shown here is derived from an EMBL/GenBank/DDBJ whole genome shotgun (WGS) entry which is preliminary data.</text>
</comment>
<dbReference type="SUPFAM" id="SSF54791">
    <property type="entry name" value="Eukaryotic type KH-domain (KH-domain type I)"/>
    <property type="match status" value="2"/>
</dbReference>
<keyword evidence="1" id="KW-0694">RNA-binding</keyword>
<keyword evidence="6" id="KW-1185">Reference proteome</keyword>
<dbReference type="PROSITE" id="PS50084">
    <property type="entry name" value="KH_TYPE_1"/>
    <property type="match status" value="1"/>
</dbReference>
<accession>A0A9P6LX04</accession>
<dbReference type="Gene3D" id="3.30.1370.10">
    <property type="entry name" value="K Homology domain, type 1"/>
    <property type="match status" value="2"/>
</dbReference>
<dbReference type="InterPro" id="IPR031121">
    <property type="entry name" value="RIK/BLOM7"/>
</dbReference>
<feature type="compositionally biased region" description="Polar residues" evidence="2">
    <location>
        <begin position="358"/>
        <end position="368"/>
    </location>
</feature>
<dbReference type="EMBL" id="JAAAHW010007386">
    <property type="protein sequence ID" value="KAF9948734.1"/>
    <property type="molecule type" value="Genomic_DNA"/>
</dbReference>
<dbReference type="InterPro" id="IPR056149">
    <property type="entry name" value="PRP5/DDX46/KHDC4_KH"/>
</dbReference>
<feature type="domain" description="KHDC4/BBP-like KH-domain type I" evidence="3">
    <location>
        <begin position="256"/>
        <end position="330"/>
    </location>
</feature>
<dbReference type="CDD" id="cd22385">
    <property type="entry name" value="KH-I_KHDC4_rpt1"/>
    <property type="match status" value="1"/>
</dbReference>
<dbReference type="GO" id="GO:0003723">
    <property type="term" value="F:RNA binding"/>
    <property type="evidence" value="ECO:0007669"/>
    <property type="project" value="UniProtKB-UniRule"/>
</dbReference>
<evidence type="ECO:0000256" key="1">
    <source>
        <dbReference type="PROSITE-ProRule" id="PRU00117"/>
    </source>
</evidence>
<feature type="region of interest" description="Disordered" evidence="2">
    <location>
        <begin position="215"/>
        <end position="243"/>
    </location>
</feature>
<feature type="region of interest" description="Disordered" evidence="2">
    <location>
        <begin position="92"/>
        <end position="128"/>
    </location>
</feature>
<feature type="domain" description="ATP-dependent RNA helicase PRP5/DDX46/KHDC4 KH" evidence="4">
    <location>
        <begin position="135"/>
        <end position="213"/>
    </location>
</feature>
<evidence type="ECO:0000313" key="5">
    <source>
        <dbReference type="EMBL" id="KAF9948734.1"/>
    </source>
</evidence>
<reference evidence="5" key="1">
    <citation type="journal article" date="2020" name="Fungal Divers.">
        <title>Resolving the Mortierellaceae phylogeny through synthesis of multi-gene phylogenetics and phylogenomics.</title>
        <authorList>
            <person name="Vandepol N."/>
            <person name="Liber J."/>
            <person name="Desiro A."/>
            <person name="Na H."/>
            <person name="Kennedy M."/>
            <person name="Barry K."/>
            <person name="Grigoriev I.V."/>
            <person name="Miller A.N."/>
            <person name="O'Donnell K."/>
            <person name="Stajich J.E."/>
            <person name="Bonito G."/>
        </authorList>
    </citation>
    <scope>NUCLEOTIDE SEQUENCE</scope>
    <source>
        <strain evidence="5">MES-2147</strain>
    </source>
</reference>
<dbReference type="InterPro" id="IPR047889">
    <property type="entry name" value="KHDC4_KH-I_second"/>
</dbReference>
<proteinExistence type="predicted"/>
<dbReference type="CDD" id="cd22386">
    <property type="entry name" value="KH-I_KHDC4_rpt2"/>
    <property type="match status" value="1"/>
</dbReference>
<feature type="compositionally biased region" description="Low complexity" evidence="2">
    <location>
        <begin position="419"/>
        <end position="449"/>
    </location>
</feature>
<dbReference type="Pfam" id="PF23469">
    <property type="entry name" value="KH_12"/>
    <property type="match status" value="1"/>
</dbReference>
<dbReference type="GO" id="GO:0005634">
    <property type="term" value="C:nucleus"/>
    <property type="evidence" value="ECO:0007669"/>
    <property type="project" value="InterPro"/>
</dbReference>
<feature type="compositionally biased region" description="Polar residues" evidence="2">
    <location>
        <begin position="53"/>
        <end position="64"/>
    </location>
</feature>
<name>A0A9P6LX04_9FUNG</name>
<feature type="compositionally biased region" description="Pro residues" evidence="2">
    <location>
        <begin position="388"/>
        <end position="413"/>
    </location>
</feature>
<feature type="non-terminal residue" evidence="5">
    <location>
        <position position="1"/>
    </location>
</feature>
<feature type="region of interest" description="Disordered" evidence="2">
    <location>
        <begin position="335"/>
        <end position="449"/>
    </location>
</feature>
<evidence type="ECO:0000259" key="4">
    <source>
        <dbReference type="Pfam" id="PF23469"/>
    </source>
</evidence>
<sequence>MSSEEPRRKRKWDSQGEDDASVVKKTTSEANIQGWAEISYSLATTTTITTTTEGQNDQSGQSGSDAAAAAAGIAAAKLNAMLVAQGKAVATDGDTYAEASSESASSNDDISGEGSGHTRGSNGFFPRTKERDEFVADIDINDIKHRQILTKGSTQTQLQRETGADVTTRGKYYTDRSEATEKDPPLYLHVTAVTQESLDLAVMKITEMIDQAQGQAPLPPQREPFQGAPPRSYGYGGPPRHHQSFHARVPIGIESDRTFNVRAKVVGPSGQYVKHVQNETRTRVQLKGRGSGYLEVETGREAEEPLYINIIGNVQEDVDEAESLCKNLVETVRGEYERNRSRPPEAFSHSRHYGGRSSYHNGGSYNQRYQPGHHHYQHNYNQHYQHQQPPPPLSGAPAPPVNPPLPPGPPPLPSAEQVTPTTPTTTSAASTGTSEASASAASAGSSAQGYSYEQYEAYTQYYYQQYYQQYGQYYQQAYAQPGAEQNTAAATSTAGTPVS</sequence>
<protein>
    <recommendedName>
        <fullName evidence="7">K Homology domain-containing protein</fullName>
    </recommendedName>
</protein>
<dbReference type="OrthoDB" id="397265at2759"/>
<dbReference type="InterPro" id="IPR047890">
    <property type="entry name" value="KHDC4_KH-I_first"/>
</dbReference>
<feature type="compositionally biased region" description="Low complexity" evidence="2">
    <location>
        <begin position="378"/>
        <end position="387"/>
    </location>
</feature>
<evidence type="ECO:0000256" key="2">
    <source>
        <dbReference type="SAM" id="MobiDB-lite"/>
    </source>
</evidence>
<dbReference type="PANTHER" id="PTHR15744">
    <property type="entry name" value="BLOM7"/>
    <property type="match status" value="1"/>
</dbReference>
<feature type="region of interest" description="Disordered" evidence="2">
    <location>
        <begin position="1"/>
        <end position="28"/>
    </location>
</feature>
<feature type="region of interest" description="Disordered" evidence="2">
    <location>
        <begin position="51"/>
        <end position="70"/>
    </location>
</feature>
<evidence type="ECO:0008006" key="7">
    <source>
        <dbReference type="Google" id="ProtNLM"/>
    </source>
</evidence>
<evidence type="ECO:0000313" key="6">
    <source>
        <dbReference type="Proteomes" id="UP000749646"/>
    </source>
</evidence>